<reference evidence="3" key="1">
    <citation type="submission" date="2025-08" db="UniProtKB">
        <authorList>
            <consortium name="RefSeq"/>
        </authorList>
    </citation>
    <scope>IDENTIFICATION</scope>
</reference>
<comment type="similarity">
    <text evidence="1">Belongs to the short-chain dehydrogenases/reductases (SDR) family.</text>
</comment>
<dbReference type="KEGG" id="pvt:110070385"/>
<evidence type="ECO:0000313" key="3">
    <source>
        <dbReference type="RefSeq" id="XP_020633721.1"/>
    </source>
</evidence>
<sequence>MATLVPRNILVTGSSRGIGLEMVKQLIRKPNHPETIFATCRNPEDPQAQELKNLAEKHQGLEVIPLDVCKPSSITEAAAKITGLLKGAGLNLLINNAGILNINSTLELAAPEDMLEVYKANVIGPMLVSQAFVPLLKKAAEKSPQKGMSCSKAAIVNVTSIAGSITSMFMWQSGQVISYRCSKAALNMLTKFQSLEYAKDEILCVPLHPGWLQTDIVGRQAPMTVEEGVQKILDTLFQLSEKDSGTFVDLEGKVLPW</sequence>
<dbReference type="SUPFAM" id="SSF51735">
    <property type="entry name" value="NAD(P)-binding Rossmann-fold domains"/>
    <property type="match status" value="1"/>
</dbReference>
<accession>A0A6J0SBF1</accession>
<dbReference type="PANTHER" id="PTHR43544">
    <property type="entry name" value="SHORT-CHAIN DEHYDROGENASE/REDUCTASE"/>
    <property type="match status" value="1"/>
</dbReference>
<dbReference type="GO" id="GO:0005737">
    <property type="term" value="C:cytoplasm"/>
    <property type="evidence" value="ECO:0007669"/>
    <property type="project" value="TreeGrafter"/>
</dbReference>
<dbReference type="PANTHER" id="PTHR43544:SF38">
    <property type="entry name" value="C-FACTOR-RELATED"/>
    <property type="match status" value="1"/>
</dbReference>
<proteinExistence type="inferred from homology"/>
<dbReference type="Gene3D" id="3.40.50.720">
    <property type="entry name" value="NAD(P)-binding Rossmann-like Domain"/>
    <property type="match status" value="1"/>
</dbReference>
<dbReference type="InterPro" id="IPR002347">
    <property type="entry name" value="SDR_fam"/>
</dbReference>
<name>A0A6J0SBF1_9SAUR</name>
<dbReference type="AlphaFoldDB" id="A0A6J0SBF1"/>
<keyword evidence="2" id="KW-1185">Reference proteome</keyword>
<dbReference type="OrthoDB" id="7289984at2759"/>
<dbReference type="RefSeq" id="XP_020633721.1">
    <property type="nucleotide sequence ID" value="XM_020778062.2"/>
</dbReference>
<dbReference type="Proteomes" id="UP001652642">
    <property type="component" value="Chromosome 10"/>
</dbReference>
<organism evidence="2 3">
    <name type="scientific">Pogona vitticeps</name>
    <name type="common">central bearded dragon</name>
    <dbReference type="NCBI Taxonomy" id="103695"/>
    <lineage>
        <taxon>Eukaryota</taxon>
        <taxon>Metazoa</taxon>
        <taxon>Chordata</taxon>
        <taxon>Craniata</taxon>
        <taxon>Vertebrata</taxon>
        <taxon>Euteleostomi</taxon>
        <taxon>Lepidosauria</taxon>
        <taxon>Squamata</taxon>
        <taxon>Bifurcata</taxon>
        <taxon>Unidentata</taxon>
        <taxon>Episquamata</taxon>
        <taxon>Toxicofera</taxon>
        <taxon>Iguania</taxon>
        <taxon>Acrodonta</taxon>
        <taxon>Agamidae</taxon>
        <taxon>Amphibolurinae</taxon>
        <taxon>Pogona</taxon>
    </lineage>
</organism>
<dbReference type="InterPro" id="IPR051468">
    <property type="entry name" value="Fungal_SecMetab_SDRs"/>
</dbReference>
<gene>
    <name evidence="3" type="primary">LOC110070385</name>
</gene>
<evidence type="ECO:0000256" key="1">
    <source>
        <dbReference type="RuleBase" id="RU000363"/>
    </source>
</evidence>
<protein>
    <submittedName>
        <fullName evidence="3">C-signal-like</fullName>
    </submittedName>
</protein>
<dbReference type="PRINTS" id="PR00081">
    <property type="entry name" value="GDHRDH"/>
</dbReference>
<dbReference type="PRINTS" id="PR00080">
    <property type="entry name" value="SDRFAMILY"/>
</dbReference>
<dbReference type="InterPro" id="IPR036291">
    <property type="entry name" value="NAD(P)-bd_dom_sf"/>
</dbReference>
<dbReference type="Pfam" id="PF00106">
    <property type="entry name" value="adh_short"/>
    <property type="match status" value="1"/>
</dbReference>
<dbReference type="InParanoid" id="A0A6J0SBF1"/>
<evidence type="ECO:0000313" key="2">
    <source>
        <dbReference type="Proteomes" id="UP001652642"/>
    </source>
</evidence>
<dbReference type="GeneID" id="110070385"/>
<dbReference type="GO" id="GO:0016491">
    <property type="term" value="F:oxidoreductase activity"/>
    <property type="evidence" value="ECO:0007669"/>
    <property type="project" value="TreeGrafter"/>
</dbReference>
<dbReference type="CDD" id="cd05325">
    <property type="entry name" value="carb_red_sniffer_like_SDR_c"/>
    <property type="match status" value="1"/>
</dbReference>